<evidence type="ECO:0000313" key="2">
    <source>
        <dbReference type="Proteomes" id="UP000079169"/>
    </source>
</evidence>
<reference evidence="3" key="1">
    <citation type="submission" date="2025-08" db="UniProtKB">
        <authorList>
            <consortium name="RefSeq"/>
        </authorList>
    </citation>
    <scope>IDENTIFICATION</scope>
</reference>
<dbReference type="RefSeq" id="XP_008470893.1">
    <property type="nucleotide sequence ID" value="XM_008472671.2"/>
</dbReference>
<dbReference type="GeneID" id="103508136"/>
<dbReference type="KEGG" id="dci:103508136"/>
<dbReference type="PaxDb" id="121845-A0A1S3CZC5"/>
<keyword evidence="2" id="KW-1185">Reference proteome</keyword>
<evidence type="ECO:0000313" key="3">
    <source>
        <dbReference type="RefSeq" id="XP_008470893.1"/>
    </source>
</evidence>
<name>A0A1S3CZC5_DIACI</name>
<sequence length="232" mass="27474">MDNSLKTVRTHLLTFITLLQVSNSFDLCLQLPDTLAHPTLNLADILDNRLSHAVLSRHKRYTYTEPASKLVDLFEKYLTAREGDDEVVELQHVVDGFVKECDYLSHKALNESIQKYADKNYLVHYNNTEHVYRYYRQRYQDYTESLYHKLIYIMPYLVKRHMRSVMVNVTSDFKMINIACMNRFQELDSKVNTHFLSYGELFRSILIESYNDIEKNFYRIYTTNPQITGGLV</sequence>
<protein>
    <submittedName>
        <fullName evidence="3">Uncharacterized protein LOC103508136</fullName>
    </submittedName>
</protein>
<accession>A0A1S3CZC5</accession>
<dbReference type="Proteomes" id="UP000079169">
    <property type="component" value="Unplaced"/>
</dbReference>
<organism evidence="2 3">
    <name type="scientific">Diaphorina citri</name>
    <name type="common">Asian citrus psyllid</name>
    <dbReference type="NCBI Taxonomy" id="121845"/>
    <lineage>
        <taxon>Eukaryota</taxon>
        <taxon>Metazoa</taxon>
        <taxon>Ecdysozoa</taxon>
        <taxon>Arthropoda</taxon>
        <taxon>Hexapoda</taxon>
        <taxon>Insecta</taxon>
        <taxon>Pterygota</taxon>
        <taxon>Neoptera</taxon>
        <taxon>Paraneoptera</taxon>
        <taxon>Hemiptera</taxon>
        <taxon>Sternorrhyncha</taxon>
        <taxon>Psylloidea</taxon>
        <taxon>Psyllidae</taxon>
        <taxon>Diaphorininae</taxon>
        <taxon>Diaphorina</taxon>
    </lineage>
</organism>
<gene>
    <name evidence="3" type="primary">LOC103508136</name>
</gene>
<feature type="chain" id="PRO_5010222658" evidence="1">
    <location>
        <begin position="25"/>
        <end position="232"/>
    </location>
</feature>
<dbReference type="AlphaFoldDB" id="A0A1S3CZC5"/>
<keyword evidence="1" id="KW-0732">Signal</keyword>
<proteinExistence type="predicted"/>
<feature type="signal peptide" evidence="1">
    <location>
        <begin position="1"/>
        <end position="24"/>
    </location>
</feature>
<evidence type="ECO:0000256" key="1">
    <source>
        <dbReference type="SAM" id="SignalP"/>
    </source>
</evidence>